<comment type="caution">
    <text evidence="2">The sequence shown here is derived from an EMBL/GenBank/DDBJ whole genome shotgun (WGS) entry which is preliminary data.</text>
</comment>
<accession>A0ABN8XMB2</accession>
<reference evidence="2" key="1">
    <citation type="submission" date="2023-04" db="EMBL/GenBank/DDBJ databases">
        <authorList>
            <consortium name="ELIXIR-Norway"/>
        </authorList>
    </citation>
    <scope>NUCLEOTIDE SEQUENCE [LARGE SCALE GENOMIC DNA]</scope>
</reference>
<proteinExistence type="predicted"/>
<keyword evidence="3" id="KW-1185">Reference proteome</keyword>
<sequence length="401" mass="44411">MSREKGSDVRDLDSFTIDVPPGNVGTSLQAPVSCNCTSAAEIFLFIYETAIISNYHVCTYSQAALYNDLLEKKDSLAVTLASTQEQLQQNVKLLQRKYNKVTDTQPLEHLTSTLKTMKVLVACLISGPRHIDGEVYARSSSAMLRPSLSHGLHFLLNVSGSLPFCSCNNRSSSTHSSGSSRSSTYSYDSSSGRHCSCNSGRRQSSNGHTGDNGSRIHKRPHSSTGRQALCIWIRQLRNVVACLLLERRPFANVPSKVAGIFVLKRQKAEPTKHTKPKPCLSLLVIVCLTEVGVGTDTYISHARLERQYAPCVRVLKGYGVVYRPASTRLYHSFFRVDPRVNAYAPAGVRTLYYGDCEYEEAKQGKPAFLAGWGVVRACVRILLSYYATRITVTVDMGWHSR</sequence>
<name>A0ABN8XMB2_RANTA</name>
<dbReference type="Proteomes" id="UP001176941">
    <property type="component" value="Unassembled WGS sequence"/>
</dbReference>
<feature type="region of interest" description="Disordered" evidence="1">
    <location>
        <begin position="171"/>
        <end position="221"/>
    </location>
</feature>
<evidence type="ECO:0000313" key="3">
    <source>
        <dbReference type="Proteomes" id="UP001176941"/>
    </source>
</evidence>
<gene>
    <name evidence="2" type="ORF">MRATA1EN1_LOCUS30946</name>
</gene>
<feature type="compositionally biased region" description="Low complexity" evidence="1">
    <location>
        <begin position="171"/>
        <end position="194"/>
    </location>
</feature>
<dbReference type="EMBL" id="CATKSN020000234">
    <property type="protein sequence ID" value="CAI9149328.1"/>
    <property type="molecule type" value="Genomic_DNA"/>
</dbReference>
<organism evidence="2 3">
    <name type="scientific">Rangifer tarandus platyrhynchus</name>
    <name type="common">Svalbard reindeer</name>
    <dbReference type="NCBI Taxonomy" id="3082113"/>
    <lineage>
        <taxon>Eukaryota</taxon>
        <taxon>Metazoa</taxon>
        <taxon>Chordata</taxon>
        <taxon>Craniata</taxon>
        <taxon>Vertebrata</taxon>
        <taxon>Euteleostomi</taxon>
        <taxon>Mammalia</taxon>
        <taxon>Eutheria</taxon>
        <taxon>Laurasiatheria</taxon>
        <taxon>Artiodactyla</taxon>
        <taxon>Ruminantia</taxon>
        <taxon>Pecora</taxon>
        <taxon>Cervidae</taxon>
        <taxon>Odocoileinae</taxon>
        <taxon>Rangifer</taxon>
    </lineage>
</organism>
<protein>
    <submittedName>
        <fullName evidence="2">Uncharacterized protein</fullName>
    </submittedName>
</protein>
<feature type="compositionally biased region" description="Polar residues" evidence="1">
    <location>
        <begin position="196"/>
        <end position="212"/>
    </location>
</feature>
<evidence type="ECO:0000256" key="1">
    <source>
        <dbReference type="SAM" id="MobiDB-lite"/>
    </source>
</evidence>
<evidence type="ECO:0000313" key="2">
    <source>
        <dbReference type="EMBL" id="CAI9149328.1"/>
    </source>
</evidence>